<dbReference type="PRINTS" id="PR00377">
    <property type="entry name" value="IMPHPHTASES"/>
</dbReference>
<dbReference type="Proteomes" id="UP000308230">
    <property type="component" value="Unassembled WGS sequence"/>
</dbReference>
<protein>
    <recommendedName>
        <fullName evidence="8">Inositol-1-monophosphatase</fullName>
        <ecNumber evidence="8">3.1.3.25</ecNumber>
    </recommendedName>
</protein>
<feature type="binding site" evidence="7">
    <location>
        <position position="214"/>
    </location>
    <ligand>
        <name>Mg(2+)</name>
        <dbReference type="ChEBI" id="CHEBI:18420"/>
        <label>1</label>
        <note>catalytic</note>
    </ligand>
</feature>
<dbReference type="EC" id="3.1.3.25" evidence="8"/>
<dbReference type="RefSeq" id="WP_138123548.1">
    <property type="nucleotide sequence ID" value="NZ_SWLG01000002.1"/>
</dbReference>
<keyword evidence="10" id="KW-1185">Reference proteome</keyword>
<sequence>MNKEWKTIINSIKSWIIEAGKEQVAKLEKTVSFSEKSAAIDLVTEVDIWTEKYLIDKIQSTYPTHSILSEETGSHEGSEGYQWVIDPIDGTTNYAHGFPFFCISVGVKYNGETIIGVVYAPKLNDLYLAVKGQGAYVNDRSLAVSNRNELHQALVGTGFPYDRATNPENNLDHFVNIVTKIRGVRRTGSAALDLCQVAAGRFDGFWEFGLHEWDFAAGRLMIEEAGGRTRAVPKERGYYVLAGNHAIFHKLDDLIHDTYK</sequence>
<dbReference type="GO" id="GO:0046872">
    <property type="term" value="F:metal ion binding"/>
    <property type="evidence" value="ECO:0007669"/>
    <property type="project" value="UniProtKB-KW"/>
</dbReference>
<evidence type="ECO:0000256" key="2">
    <source>
        <dbReference type="ARBA" id="ARBA00001946"/>
    </source>
</evidence>
<dbReference type="InterPro" id="IPR033942">
    <property type="entry name" value="IMPase"/>
</dbReference>
<evidence type="ECO:0000313" key="9">
    <source>
        <dbReference type="EMBL" id="TLS38714.1"/>
    </source>
</evidence>
<evidence type="ECO:0000256" key="6">
    <source>
        <dbReference type="ARBA" id="ARBA00022842"/>
    </source>
</evidence>
<proteinExistence type="inferred from homology"/>
<feature type="binding site" evidence="7">
    <location>
        <position position="86"/>
    </location>
    <ligand>
        <name>Mg(2+)</name>
        <dbReference type="ChEBI" id="CHEBI:18420"/>
        <label>1</label>
        <note>catalytic</note>
    </ligand>
</feature>
<feature type="binding site" evidence="7">
    <location>
        <position position="89"/>
    </location>
    <ligand>
        <name>Mg(2+)</name>
        <dbReference type="ChEBI" id="CHEBI:18420"/>
        <label>1</label>
        <note>catalytic</note>
    </ligand>
</feature>
<dbReference type="PANTHER" id="PTHR20854:SF4">
    <property type="entry name" value="INOSITOL-1-MONOPHOSPHATASE-RELATED"/>
    <property type="match status" value="1"/>
</dbReference>
<dbReference type="PROSITE" id="PS00630">
    <property type="entry name" value="IMP_2"/>
    <property type="match status" value="1"/>
</dbReference>
<comment type="similarity">
    <text evidence="3 8">Belongs to the inositol monophosphatase superfamily.</text>
</comment>
<evidence type="ECO:0000256" key="5">
    <source>
        <dbReference type="ARBA" id="ARBA00022801"/>
    </source>
</evidence>
<comment type="catalytic activity">
    <reaction evidence="1 8">
        <text>a myo-inositol phosphate + H2O = myo-inositol + phosphate</text>
        <dbReference type="Rhea" id="RHEA:24056"/>
        <dbReference type="ChEBI" id="CHEBI:15377"/>
        <dbReference type="ChEBI" id="CHEBI:17268"/>
        <dbReference type="ChEBI" id="CHEBI:43474"/>
        <dbReference type="ChEBI" id="CHEBI:84139"/>
        <dbReference type="EC" id="3.1.3.25"/>
    </reaction>
</comment>
<evidence type="ECO:0000256" key="3">
    <source>
        <dbReference type="ARBA" id="ARBA00009759"/>
    </source>
</evidence>
<dbReference type="GO" id="GO:0046854">
    <property type="term" value="P:phosphatidylinositol phosphate biosynthetic process"/>
    <property type="evidence" value="ECO:0007669"/>
    <property type="project" value="InterPro"/>
</dbReference>
<dbReference type="GO" id="GO:0006020">
    <property type="term" value="P:inositol metabolic process"/>
    <property type="evidence" value="ECO:0007669"/>
    <property type="project" value="TreeGrafter"/>
</dbReference>
<name>A0A5R9FDS9_9BACL</name>
<gene>
    <name evidence="9" type="ORF">FCL54_04230</name>
</gene>
<dbReference type="FunFam" id="3.30.540.10:FF:000003">
    <property type="entry name" value="Inositol-1-monophosphatase"/>
    <property type="match status" value="1"/>
</dbReference>
<evidence type="ECO:0000313" key="10">
    <source>
        <dbReference type="Proteomes" id="UP000308230"/>
    </source>
</evidence>
<dbReference type="InterPro" id="IPR000760">
    <property type="entry name" value="Inositol_monophosphatase-like"/>
</dbReference>
<dbReference type="PANTHER" id="PTHR20854">
    <property type="entry name" value="INOSITOL MONOPHOSPHATASE"/>
    <property type="match status" value="1"/>
</dbReference>
<dbReference type="Pfam" id="PF00459">
    <property type="entry name" value="Inositol_P"/>
    <property type="match status" value="1"/>
</dbReference>
<dbReference type="Gene3D" id="3.30.540.10">
    <property type="entry name" value="Fructose-1,6-Bisphosphatase, subunit A, domain 1"/>
    <property type="match status" value="1"/>
</dbReference>
<feature type="binding site" evidence="7">
    <location>
        <position position="70"/>
    </location>
    <ligand>
        <name>Mg(2+)</name>
        <dbReference type="ChEBI" id="CHEBI:18420"/>
        <label>1</label>
        <note>catalytic</note>
    </ligand>
</feature>
<dbReference type="AlphaFoldDB" id="A0A5R9FDS9"/>
<comment type="cofactor">
    <cofactor evidence="2 7 8">
        <name>Mg(2+)</name>
        <dbReference type="ChEBI" id="CHEBI:18420"/>
    </cofactor>
</comment>
<evidence type="ECO:0000256" key="1">
    <source>
        <dbReference type="ARBA" id="ARBA00001033"/>
    </source>
</evidence>
<organism evidence="9 10">
    <name type="scientific">Exobacillus caeni</name>
    <dbReference type="NCBI Taxonomy" id="2574798"/>
    <lineage>
        <taxon>Bacteria</taxon>
        <taxon>Bacillati</taxon>
        <taxon>Bacillota</taxon>
        <taxon>Bacilli</taxon>
        <taxon>Bacillales</taxon>
        <taxon>Guptibacillaceae</taxon>
        <taxon>Exobacillus</taxon>
    </lineage>
</organism>
<dbReference type="InterPro" id="IPR020583">
    <property type="entry name" value="Inositol_monoP_metal-BS"/>
</dbReference>
<evidence type="ECO:0000256" key="7">
    <source>
        <dbReference type="PIRSR" id="PIRSR600760-2"/>
    </source>
</evidence>
<dbReference type="InterPro" id="IPR022337">
    <property type="entry name" value="Inositol_monophosphatase_SuhB"/>
</dbReference>
<dbReference type="PRINTS" id="PR01959">
    <property type="entry name" value="SBIMPHPHTASE"/>
</dbReference>
<keyword evidence="5 8" id="KW-0378">Hydrolase</keyword>
<evidence type="ECO:0000256" key="4">
    <source>
        <dbReference type="ARBA" id="ARBA00022723"/>
    </source>
</evidence>
<feature type="binding site" evidence="7">
    <location>
        <position position="88"/>
    </location>
    <ligand>
        <name>Mg(2+)</name>
        <dbReference type="ChEBI" id="CHEBI:18420"/>
        <label>1</label>
        <note>catalytic</note>
    </ligand>
</feature>
<dbReference type="OrthoDB" id="9772456at2"/>
<dbReference type="EMBL" id="SWLG01000002">
    <property type="protein sequence ID" value="TLS38714.1"/>
    <property type="molecule type" value="Genomic_DNA"/>
</dbReference>
<dbReference type="PROSITE" id="PS00629">
    <property type="entry name" value="IMP_1"/>
    <property type="match status" value="1"/>
</dbReference>
<keyword evidence="6 7" id="KW-0460">Magnesium</keyword>
<dbReference type="Gene3D" id="3.40.190.80">
    <property type="match status" value="1"/>
</dbReference>
<reference evidence="9 10" key="1">
    <citation type="submission" date="2019-04" db="EMBL/GenBank/DDBJ databases">
        <title>Bacillus caeni sp. nov., a bacterium isolated from mangrove sediment.</title>
        <authorList>
            <person name="Huang H."/>
            <person name="Mo K."/>
            <person name="Hu Y."/>
        </authorList>
    </citation>
    <scope>NUCLEOTIDE SEQUENCE [LARGE SCALE GENOMIC DNA]</scope>
    <source>
        <strain evidence="9 10">HB172195</strain>
    </source>
</reference>
<dbReference type="GO" id="GO:0007165">
    <property type="term" value="P:signal transduction"/>
    <property type="evidence" value="ECO:0007669"/>
    <property type="project" value="TreeGrafter"/>
</dbReference>
<accession>A0A5R9FDS9</accession>
<evidence type="ECO:0000256" key="8">
    <source>
        <dbReference type="RuleBase" id="RU364068"/>
    </source>
</evidence>
<dbReference type="InterPro" id="IPR020550">
    <property type="entry name" value="Inositol_monophosphatase_CS"/>
</dbReference>
<comment type="caution">
    <text evidence="9">The sequence shown here is derived from an EMBL/GenBank/DDBJ whole genome shotgun (WGS) entry which is preliminary data.</text>
</comment>
<dbReference type="SUPFAM" id="SSF56655">
    <property type="entry name" value="Carbohydrate phosphatase"/>
    <property type="match status" value="1"/>
</dbReference>
<dbReference type="GO" id="GO:0008934">
    <property type="term" value="F:inositol monophosphate 1-phosphatase activity"/>
    <property type="evidence" value="ECO:0007669"/>
    <property type="project" value="InterPro"/>
</dbReference>
<dbReference type="CDD" id="cd01639">
    <property type="entry name" value="IMPase"/>
    <property type="match status" value="1"/>
</dbReference>
<keyword evidence="4 7" id="KW-0479">Metal-binding</keyword>